<feature type="compositionally biased region" description="Basic residues" evidence="2">
    <location>
        <begin position="121"/>
        <end position="135"/>
    </location>
</feature>
<organism evidence="3">
    <name type="scientific">Adineta vaga</name>
    <name type="common">Rotifer</name>
    <name type="synonym">Callidina vaga</name>
    <dbReference type="NCBI Taxonomy" id="104782"/>
    <lineage>
        <taxon>Eukaryota</taxon>
        <taxon>Metazoa</taxon>
        <taxon>Spiralia</taxon>
        <taxon>Gnathifera</taxon>
        <taxon>Rotifera</taxon>
        <taxon>Eurotatoria</taxon>
        <taxon>Bdelloidea</taxon>
        <taxon>Adinetida</taxon>
        <taxon>Adinetidae</taxon>
        <taxon>Adineta</taxon>
    </lineage>
</organism>
<reference evidence="4" key="2">
    <citation type="journal article" date="2010" name="Mob. DNA">
        <title>A subtelomeric non-LTR retrotransposon Hebe in the bdelloid rotifer Adineta vaga is subject to inactivation by deletions but not 5' truncations.</title>
        <authorList>
            <person name="Gladyshev E.A."/>
            <person name="Arkhipova I.R."/>
        </authorList>
    </citation>
    <scope>NUCLEOTIDE SEQUENCE</scope>
</reference>
<feature type="compositionally biased region" description="Polar residues" evidence="2">
    <location>
        <begin position="66"/>
        <end position="83"/>
    </location>
</feature>
<evidence type="ECO:0000313" key="3">
    <source>
        <dbReference type="EMBL" id="ABQ08077.1"/>
    </source>
</evidence>
<evidence type="ECO:0000313" key="4">
    <source>
        <dbReference type="EMBL" id="ABQ08078.1"/>
    </source>
</evidence>
<proteinExistence type="predicted"/>
<name>A5HC81_ADIVA</name>
<dbReference type="EMBL" id="EF485020">
    <property type="protein sequence ID" value="ABQ08078.1"/>
    <property type="molecule type" value="Genomic_DNA"/>
</dbReference>
<evidence type="ECO:0000256" key="1">
    <source>
        <dbReference type="SAM" id="Coils"/>
    </source>
</evidence>
<feature type="region of interest" description="Disordered" evidence="2">
    <location>
        <begin position="56"/>
        <end position="174"/>
    </location>
</feature>
<evidence type="ECO:0000256" key="2">
    <source>
        <dbReference type="SAM" id="MobiDB-lite"/>
    </source>
</evidence>
<reference evidence="3" key="1">
    <citation type="journal article" date="2007" name="Proc. Natl. Acad. Sci. U.S.A.">
        <title>Telomere-associated endonuclease-deficient Penelope-like retroelements in diverse eukaryotes.</title>
        <authorList>
            <person name="Gladyshev E.A."/>
            <person name="Arkhipova I.R."/>
        </authorList>
    </citation>
    <scope>NUCLEOTIDE SEQUENCE</scope>
</reference>
<feature type="compositionally biased region" description="Low complexity" evidence="2">
    <location>
        <begin position="149"/>
        <end position="160"/>
    </location>
</feature>
<dbReference type="EMBL" id="EF485019">
    <property type="protein sequence ID" value="ABQ08077.1"/>
    <property type="molecule type" value="Genomic_DNA"/>
</dbReference>
<dbReference type="AlphaFoldDB" id="A5HC81"/>
<keyword evidence="1" id="KW-0175">Coiled coil</keyword>
<feature type="coiled-coil region" evidence="1">
    <location>
        <begin position="383"/>
        <end position="417"/>
    </location>
</feature>
<accession>A5HC81</accession>
<protein>
    <submittedName>
        <fullName evidence="3">Uncharacterized protein</fullName>
    </submittedName>
</protein>
<sequence length="647" mass="73707">MSVFPNNQLLNVNDVFGLQFQNLQQQMTDFSRIVAQQQQMIIQLLQSQQQPVNTVQWPSLRPPQVPQGQVNRQTLKPRTQKGPNSIPGAPPAQRNAQSNSHKRTPKNITLGNFLPNSILKRSNKKKEVRFAKKNSKQAPQKQKGDQKQKAIPKQQKKQAQTMTVKKVNPSQPLLPSSVNIELANRFLPLSSDIPEDDVIANLVEQQEPVNTNTTKNANTDTPVVTKVVPARPKRKNRNKKKNNEIQENLRITLTPGQSRIVTEVSEKNTSDSSNDKGVSNIPRYFDRPHLKAKQIEHWLKDVANVEAVQNDEVVTASQGAASHVDRLVDFATKTAFPYDQLTRALYDVQVWLFFLDLGTRQREPHWANEVTLAAKSKDDTHIRQFCEKRIIKINSDIERLRNEIAIISAQHDFQEQDGYEAIMFEYMNYALSNVRHYNELRMKTAKTERAESVAWDKFLTVSNPAQKSLAQLVKAQLAKYRAKKIQHEKVAIHATPEIDMLPKALPSLRLNFNLDKDSMTEEDIKDVQKSMDDITRDYRLKATELFIRSAKIELDYQATRLKQLIEGSVLDPSQGQDNEAIKLFEVFTKVHHCQTAAKAQKASLHLKDRFSKVDAPDPQVTEPMPIPVAELSARIGNITNVLHLNRQ</sequence>